<dbReference type="EMBL" id="CAJOAZ010004149">
    <property type="protein sequence ID" value="CAF4046262.1"/>
    <property type="molecule type" value="Genomic_DNA"/>
</dbReference>
<dbReference type="Proteomes" id="UP000663844">
    <property type="component" value="Unassembled WGS sequence"/>
</dbReference>
<gene>
    <name evidence="1" type="ORF">JYZ213_LOCUS16858</name>
    <name evidence="2" type="ORF">OXD698_LOCUS32236</name>
</gene>
<organism evidence="1 3">
    <name type="scientific">Adineta steineri</name>
    <dbReference type="NCBI Taxonomy" id="433720"/>
    <lineage>
        <taxon>Eukaryota</taxon>
        <taxon>Metazoa</taxon>
        <taxon>Spiralia</taxon>
        <taxon>Gnathifera</taxon>
        <taxon>Rotifera</taxon>
        <taxon>Eurotatoria</taxon>
        <taxon>Bdelloidea</taxon>
        <taxon>Adinetida</taxon>
        <taxon>Adinetidae</taxon>
        <taxon>Adineta</taxon>
    </lineage>
</organism>
<evidence type="ECO:0000313" key="2">
    <source>
        <dbReference type="EMBL" id="CAF4046262.1"/>
    </source>
</evidence>
<sequence length="114" mass="13444">MEGNEPGQYRIHWPPVFPNVWLVECDLIQLDVCIRTEYVPPIPCAEANDISFYDNDDDEDANLYNDNTMSIFDFDDSESIFDEIDDEWIDFDIIIDEWVNVHNHEDSTDAIDMY</sequence>
<reference evidence="1" key="1">
    <citation type="submission" date="2021-02" db="EMBL/GenBank/DDBJ databases">
        <authorList>
            <person name="Nowell W R."/>
        </authorList>
    </citation>
    <scope>NUCLEOTIDE SEQUENCE</scope>
</reference>
<evidence type="ECO:0000313" key="1">
    <source>
        <dbReference type="EMBL" id="CAF1017137.1"/>
    </source>
</evidence>
<comment type="caution">
    <text evidence="1">The sequence shown here is derived from an EMBL/GenBank/DDBJ whole genome shotgun (WGS) entry which is preliminary data.</text>
</comment>
<dbReference type="Proteomes" id="UP000663845">
    <property type="component" value="Unassembled WGS sequence"/>
</dbReference>
<evidence type="ECO:0000313" key="3">
    <source>
        <dbReference type="Proteomes" id="UP000663845"/>
    </source>
</evidence>
<dbReference type="EMBL" id="CAJNOG010000154">
    <property type="protein sequence ID" value="CAF1017137.1"/>
    <property type="molecule type" value="Genomic_DNA"/>
</dbReference>
<proteinExistence type="predicted"/>
<name>A0A814I245_9BILA</name>
<dbReference type="AlphaFoldDB" id="A0A814I245"/>
<protein>
    <submittedName>
        <fullName evidence="1">Uncharacterized protein</fullName>
    </submittedName>
</protein>
<accession>A0A814I245</accession>